<dbReference type="SUPFAM" id="SSF49478">
    <property type="entry name" value="Cna protein B-type domain"/>
    <property type="match status" value="1"/>
</dbReference>
<dbReference type="Proteomes" id="UP000034045">
    <property type="component" value="Unassembled WGS sequence"/>
</dbReference>
<accession>A0A0G0CJF1</accession>
<feature type="region of interest" description="Disordered" evidence="1">
    <location>
        <begin position="385"/>
        <end position="406"/>
    </location>
</feature>
<feature type="transmembrane region" description="Helical" evidence="2">
    <location>
        <begin position="416"/>
        <end position="437"/>
    </location>
</feature>
<evidence type="ECO:0000256" key="1">
    <source>
        <dbReference type="SAM" id="MobiDB-lite"/>
    </source>
</evidence>
<evidence type="ECO:0000256" key="2">
    <source>
        <dbReference type="SAM" id="Phobius"/>
    </source>
</evidence>
<proteinExistence type="predicted"/>
<feature type="non-terminal residue" evidence="3">
    <location>
        <position position="1"/>
    </location>
</feature>
<keyword evidence="2" id="KW-1133">Transmembrane helix</keyword>
<organism evidence="3 4">
    <name type="scientific">Candidatus Roizmanbacteria bacterium GW2011_GWA2_33_33</name>
    <dbReference type="NCBI Taxonomy" id="1618476"/>
    <lineage>
        <taxon>Bacteria</taxon>
        <taxon>Candidatus Roizmaniibacteriota</taxon>
    </lineage>
</organism>
<comment type="caution">
    <text evidence="3">The sequence shown here is derived from an EMBL/GenBank/DDBJ whole genome shotgun (WGS) entry which is preliminary data.</text>
</comment>
<name>A0A0G0CJF1_9BACT</name>
<evidence type="ECO:0000313" key="3">
    <source>
        <dbReference type="EMBL" id="KKP51335.1"/>
    </source>
</evidence>
<protein>
    <submittedName>
        <fullName evidence="3">Uncharacterized protein</fullName>
    </submittedName>
</protein>
<dbReference type="AlphaFoldDB" id="A0A0G0CJF1"/>
<reference evidence="3 4" key="1">
    <citation type="journal article" date="2015" name="Nature">
        <title>rRNA introns, odd ribosomes, and small enigmatic genomes across a large radiation of phyla.</title>
        <authorList>
            <person name="Brown C.T."/>
            <person name="Hug L.A."/>
            <person name="Thomas B.C."/>
            <person name="Sharon I."/>
            <person name="Castelle C.J."/>
            <person name="Singh A."/>
            <person name="Wilkins M.J."/>
            <person name="Williams K.H."/>
            <person name="Banfield J.F."/>
        </authorList>
    </citation>
    <scope>NUCLEOTIDE SEQUENCE [LARGE SCALE GENOMIC DNA]</scope>
</reference>
<keyword evidence="2" id="KW-0472">Membrane</keyword>
<dbReference type="EMBL" id="LBPD01000017">
    <property type="protein sequence ID" value="KKP51335.1"/>
    <property type="molecule type" value="Genomic_DNA"/>
</dbReference>
<evidence type="ECO:0000313" key="4">
    <source>
        <dbReference type="Proteomes" id="UP000034045"/>
    </source>
</evidence>
<keyword evidence="2" id="KW-0812">Transmembrane</keyword>
<feature type="compositionally biased region" description="Low complexity" evidence="1">
    <location>
        <begin position="393"/>
        <end position="404"/>
    </location>
</feature>
<gene>
    <name evidence="3" type="ORF">UR42_C0017G0009</name>
</gene>
<sequence length="443" mass="50151">ENPSQQQGEANLVFPSGVENCTQIFWDPYGRVFDSVSLEPFGAGQAIVTLLDENGSPSLNTFTNNVLIDEMGKYNILVNKDGKYKLKVTPKTNHLFTAAVPNAKYSELYGFIYKLGDPAFVETIKSPKRVDVALKPIGTPYSRSPDYISREYIDVWYEGETYTKIALRTVHPKTIVKVMVGGVQLTTNGSGRPLPKTSDKEGYWLALIKKEVLSQEGFSIELIKNPQYYPLAKINNDFSQLINKLSLLFIKKVSAQQSIRIADPVDSTIKVIKFDPILEYIEGYLYDDNNKIIPNAKVNVKLKMNNKIYYSTVTDDSGFFTMYPKNLPPYEFYLEFINPETGKIIVQTTSEFVDKNQIYLDSEKIDLMRVTKYDQKIIDPKTGQLNKIDKNYNPSQQNNQSPTTASTKKNLLDPTVLIIISIIILLVMVTLGLVFYIKKSKSV</sequence>